<protein>
    <submittedName>
        <fullName evidence="11">Transcriptional regulator, GntR family with aminotransferase domain</fullName>
    </submittedName>
</protein>
<dbReference type="GO" id="GO:0003700">
    <property type="term" value="F:DNA-binding transcription factor activity"/>
    <property type="evidence" value="ECO:0007669"/>
    <property type="project" value="InterPro"/>
</dbReference>
<evidence type="ECO:0000256" key="2">
    <source>
        <dbReference type="ARBA" id="ARBA00005384"/>
    </source>
</evidence>
<proteinExistence type="inferred from homology"/>
<organism evidence="11 12">
    <name type="scientific">Thermoanaerobacterium thermosaccharolyticum</name>
    <name type="common">Clostridium thermosaccharolyticum</name>
    <dbReference type="NCBI Taxonomy" id="1517"/>
    <lineage>
        <taxon>Bacteria</taxon>
        <taxon>Bacillati</taxon>
        <taxon>Bacillota</taxon>
        <taxon>Clostridia</taxon>
        <taxon>Thermoanaerobacterales</taxon>
        <taxon>Thermoanaerobacteraceae</taxon>
        <taxon>Thermoanaerobacterium</taxon>
    </lineage>
</organism>
<dbReference type="SUPFAM" id="SSF53383">
    <property type="entry name" value="PLP-dependent transferases"/>
    <property type="match status" value="1"/>
</dbReference>
<dbReference type="CDD" id="cd07377">
    <property type="entry name" value="WHTH_GntR"/>
    <property type="match status" value="1"/>
</dbReference>
<comment type="similarity">
    <text evidence="3">Belongs to the class-I pyridoxal-phosphate-dependent aminotransferase family.</text>
</comment>
<dbReference type="Pfam" id="PF00392">
    <property type="entry name" value="GntR"/>
    <property type="match status" value="1"/>
</dbReference>
<dbReference type="SMART" id="SM00345">
    <property type="entry name" value="HTH_GNTR"/>
    <property type="match status" value="1"/>
</dbReference>
<dbReference type="GO" id="GO:0030170">
    <property type="term" value="F:pyridoxal phosphate binding"/>
    <property type="evidence" value="ECO:0007669"/>
    <property type="project" value="InterPro"/>
</dbReference>
<dbReference type="PROSITE" id="PS50949">
    <property type="entry name" value="HTH_GNTR"/>
    <property type="match status" value="1"/>
</dbReference>
<keyword evidence="10" id="KW-0804">Transcription</keyword>
<evidence type="ECO:0000256" key="7">
    <source>
        <dbReference type="ARBA" id="ARBA00022898"/>
    </source>
</evidence>
<dbReference type="Pfam" id="PF00155">
    <property type="entry name" value="Aminotran_1_2"/>
    <property type="match status" value="1"/>
</dbReference>
<name>A0A223I1V3_THETR</name>
<dbReference type="InterPro" id="IPR015421">
    <property type="entry name" value="PyrdxlP-dep_Trfase_major"/>
</dbReference>
<keyword evidence="9" id="KW-0238">DNA-binding</keyword>
<dbReference type="InterPro" id="IPR036390">
    <property type="entry name" value="WH_DNA-bd_sf"/>
</dbReference>
<dbReference type="Gene3D" id="3.40.640.10">
    <property type="entry name" value="Type I PLP-dependent aspartate aminotransferase-like (Major domain)"/>
    <property type="match status" value="1"/>
</dbReference>
<keyword evidence="7" id="KW-0663">Pyridoxal phosphate</keyword>
<keyword evidence="8" id="KW-0805">Transcription regulation</keyword>
<dbReference type="InterPro" id="IPR051446">
    <property type="entry name" value="HTH_trans_reg/aminotransferase"/>
</dbReference>
<evidence type="ECO:0000256" key="9">
    <source>
        <dbReference type="ARBA" id="ARBA00023125"/>
    </source>
</evidence>
<evidence type="ECO:0000256" key="4">
    <source>
        <dbReference type="ARBA" id="ARBA00011738"/>
    </source>
</evidence>
<keyword evidence="5 11" id="KW-0032">Aminotransferase</keyword>
<dbReference type="PANTHER" id="PTHR46577">
    <property type="entry name" value="HTH-TYPE TRANSCRIPTIONAL REGULATORY PROTEIN GABR"/>
    <property type="match status" value="1"/>
</dbReference>
<dbReference type="InterPro" id="IPR015424">
    <property type="entry name" value="PyrdxlP-dep_Trfase"/>
</dbReference>
<evidence type="ECO:0000256" key="6">
    <source>
        <dbReference type="ARBA" id="ARBA00022679"/>
    </source>
</evidence>
<evidence type="ECO:0000256" key="5">
    <source>
        <dbReference type="ARBA" id="ARBA00022576"/>
    </source>
</evidence>
<dbReference type="InterPro" id="IPR015422">
    <property type="entry name" value="PyrdxlP-dep_Trfase_small"/>
</dbReference>
<comment type="subunit">
    <text evidence="4">Homodimer.</text>
</comment>
<dbReference type="Gene3D" id="1.10.10.10">
    <property type="entry name" value="Winged helix-like DNA-binding domain superfamily/Winged helix DNA-binding domain"/>
    <property type="match status" value="1"/>
</dbReference>
<evidence type="ECO:0000313" key="11">
    <source>
        <dbReference type="EMBL" id="AST58690.1"/>
    </source>
</evidence>
<dbReference type="InterPro" id="IPR004839">
    <property type="entry name" value="Aminotransferase_I/II_large"/>
</dbReference>
<dbReference type="FunFam" id="3.40.640.10:FF:000053">
    <property type="entry name" value="Aminotransferase, class I"/>
    <property type="match status" value="1"/>
</dbReference>
<dbReference type="GO" id="GO:0008483">
    <property type="term" value="F:transaminase activity"/>
    <property type="evidence" value="ECO:0007669"/>
    <property type="project" value="UniProtKB-KW"/>
</dbReference>
<accession>A0A223I1V3</accession>
<sequence>MVNFTIDKNKNTPLYIQIFNQFKKYIENGSIPQGYKLPTIRSLAKELGVNNITVINAYKLLELNGYVNKKVGSGTYVSQDIKQNDLTREDIKALEHGQILLNKNMINFSSSSPNPELFPVDDFKIIINKVLERDGGYAFEYQDTKGYMPFRKSICEFIKKDEIDIDYEDVQVISGGQQGIDVVSKALINFGDCVFVESPTYSWAIASFKSRGAEIVDIALNKDGIDIDELEEKLKIFKPKLIYTMPVFQNPTGISYSEDKLKKLIELAYKYDTYIVEDDFSNELNFSSNKHLPLKSYDKYDRVIYIKSFSKIYMPGLRLGFIVSPKNLVNSFAEAKYVSDLSTSGLMQRAFEIYLREGIWKKHIERFKKIMRERFDEMKYLLSGNKYFEVNIPDGGFYFWLKLNDDISAKKLYLKCIERNVSIVPGNMFFSNKVDDSHIRLSYASCEADKMKSGISTLNDILKDIHNEENSEYIPIV</sequence>
<evidence type="ECO:0000256" key="1">
    <source>
        <dbReference type="ARBA" id="ARBA00001933"/>
    </source>
</evidence>
<dbReference type="CDD" id="cd00609">
    <property type="entry name" value="AAT_like"/>
    <property type="match status" value="1"/>
</dbReference>
<dbReference type="Proteomes" id="UP000214975">
    <property type="component" value="Chromosome"/>
</dbReference>
<dbReference type="Gene3D" id="3.90.1150.10">
    <property type="entry name" value="Aspartate Aminotransferase, domain 1"/>
    <property type="match status" value="1"/>
</dbReference>
<reference evidence="11 12" key="1">
    <citation type="submission" date="2016-08" db="EMBL/GenBank/DDBJ databases">
        <title>A novel genetic cassette of butanologenic Thermoanaerobacterium thermosaccharolyticum that directly convert cellulose to butanol.</title>
        <authorList>
            <person name="Li T."/>
            <person name="He J."/>
        </authorList>
    </citation>
    <scope>NUCLEOTIDE SEQUENCE [LARGE SCALE GENOMIC DNA]</scope>
    <source>
        <strain evidence="11 12">TG57</strain>
    </source>
</reference>
<dbReference type="EMBL" id="CP016893">
    <property type="protein sequence ID" value="AST58690.1"/>
    <property type="molecule type" value="Genomic_DNA"/>
</dbReference>
<dbReference type="RefSeq" id="WP_094397872.1">
    <property type="nucleotide sequence ID" value="NZ_CP016893.1"/>
</dbReference>
<dbReference type="PANTHER" id="PTHR46577:SF1">
    <property type="entry name" value="HTH-TYPE TRANSCRIPTIONAL REGULATORY PROTEIN GABR"/>
    <property type="match status" value="1"/>
</dbReference>
<dbReference type="InterPro" id="IPR036388">
    <property type="entry name" value="WH-like_DNA-bd_sf"/>
</dbReference>
<dbReference type="InterPro" id="IPR000524">
    <property type="entry name" value="Tscrpt_reg_HTH_GntR"/>
</dbReference>
<dbReference type="GO" id="GO:0003677">
    <property type="term" value="F:DNA binding"/>
    <property type="evidence" value="ECO:0007669"/>
    <property type="project" value="UniProtKB-KW"/>
</dbReference>
<dbReference type="SUPFAM" id="SSF46785">
    <property type="entry name" value="Winged helix' DNA-binding domain"/>
    <property type="match status" value="1"/>
</dbReference>
<evidence type="ECO:0000313" key="12">
    <source>
        <dbReference type="Proteomes" id="UP000214975"/>
    </source>
</evidence>
<gene>
    <name evidence="11" type="ORF">Thert_02880</name>
</gene>
<comment type="similarity">
    <text evidence="2">In the C-terminal section; belongs to the class-I pyridoxal-phosphate-dependent aminotransferase family.</text>
</comment>
<keyword evidence="6 11" id="KW-0808">Transferase</keyword>
<evidence type="ECO:0000256" key="3">
    <source>
        <dbReference type="ARBA" id="ARBA00007441"/>
    </source>
</evidence>
<evidence type="ECO:0000256" key="10">
    <source>
        <dbReference type="ARBA" id="ARBA00023163"/>
    </source>
</evidence>
<dbReference type="AlphaFoldDB" id="A0A223I1V3"/>
<evidence type="ECO:0000256" key="8">
    <source>
        <dbReference type="ARBA" id="ARBA00023015"/>
    </source>
</evidence>
<comment type="cofactor">
    <cofactor evidence="1">
        <name>pyridoxal 5'-phosphate</name>
        <dbReference type="ChEBI" id="CHEBI:597326"/>
    </cofactor>
</comment>